<dbReference type="Proteomes" id="UP000053328">
    <property type="component" value="Unassembled WGS sequence"/>
</dbReference>
<evidence type="ECO:0000259" key="3">
    <source>
        <dbReference type="Pfam" id="PF07687"/>
    </source>
</evidence>
<evidence type="ECO:0000256" key="2">
    <source>
        <dbReference type="ARBA" id="ARBA00022801"/>
    </source>
</evidence>
<dbReference type="PANTHER" id="PTHR32494">
    <property type="entry name" value="ALLANTOATE DEIMINASE-RELATED"/>
    <property type="match status" value="1"/>
</dbReference>
<dbReference type="STRING" id="91928.A0A0D1ZAI0"/>
<dbReference type="Pfam" id="PF07687">
    <property type="entry name" value="M20_dimer"/>
    <property type="match status" value="1"/>
</dbReference>
<dbReference type="HOGENOM" id="CLU_024588_2_0_1"/>
<protein>
    <recommendedName>
        <fullName evidence="3">Peptidase M20 dimerisation domain-containing protein</fullName>
    </recommendedName>
</protein>
<dbReference type="InterPro" id="IPR010158">
    <property type="entry name" value="Amidase_Cbmase"/>
</dbReference>
<dbReference type="SUPFAM" id="SSF53187">
    <property type="entry name" value="Zn-dependent exopeptidases"/>
    <property type="match status" value="1"/>
</dbReference>
<dbReference type="Pfam" id="PF01546">
    <property type="entry name" value="Peptidase_M20"/>
    <property type="match status" value="1"/>
</dbReference>
<dbReference type="EMBL" id="KN847501">
    <property type="protein sequence ID" value="KIW09992.1"/>
    <property type="molecule type" value="Genomic_DNA"/>
</dbReference>
<dbReference type="AlphaFoldDB" id="A0A0D1ZAI0"/>
<dbReference type="SUPFAM" id="SSF55031">
    <property type="entry name" value="Bacterial exopeptidase dimerisation domain"/>
    <property type="match status" value="1"/>
</dbReference>
<dbReference type="InterPro" id="IPR002933">
    <property type="entry name" value="Peptidase_M20"/>
</dbReference>
<organism evidence="4 5">
    <name type="scientific">Exophiala spinifera</name>
    <dbReference type="NCBI Taxonomy" id="91928"/>
    <lineage>
        <taxon>Eukaryota</taxon>
        <taxon>Fungi</taxon>
        <taxon>Dikarya</taxon>
        <taxon>Ascomycota</taxon>
        <taxon>Pezizomycotina</taxon>
        <taxon>Eurotiomycetes</taxon>
        <taxon>Chaetothyriomycetidae</taxon>
        <taxon>Chaetothyriales</taxon>
        <taxon>Herpotrichiellaceae</taxon>
        <taxon>Exophiala</taxon>
    </lineage>
</organism>
<dbReference type="InterPro" id="IPR011650">
    <property type="entry name" value="Peptidase_M20_dimer"/>
</dbReference>
<evidence type="ECO:0000313" key="4">
    <source>
        <dbReference type="EMBL" id="KIW09992.1"/>
    </source>
</evidence>
<evidence type="ECO:0000313" key="5">
    <source>
        <dbReference type="Proteomes" id="UP000053328"/>
    </source>
</evidence>
<evidence type="ECO:0000256" key="1">
    <source>
        <dbReference type="ARBA" id="ARBA00006247"/>
    </source>
</evidence>
<keyword evidence="5" id="KW-1185">Reference proteome</keyword>
<feature type="domain" description="Peptidase M20 dimerisation" evidence="3">
    <location>
        <begin position="286"/>
        <end position="382"/>
    </location>
</feature>
<dbReference type="CDD" id="cd03884">
    <property type="entry name" value="M20_bAS"/>
    <property type="match status" value="1"/>
</dbReference>
<dbReference type="Gene3D" id="3.30.70.360">
    <property type="match status" value="1"/>
</dbReference>
<dbReference type="GO" id="GO:0016813">
    <property type="term" value="F:hydrolase activity, acting on carbon-nitrogen (but not peptide) bonds, in linear amidines"/>
    <property type="evidence" value="ECO:0007669"/>
    <property type="project" value="InterPro"/>
</dbReference>
<dbReference type="VEuPathDB" id="FungiDB:PV08_11768"/>
<reference evidence="4 5" key="1">
    <citation type="submission" date="2015-01" db="EMBL/GenBank/DDBJ databases">
        <title>The Genome Sequence of Exophiala spinifera CBS89968.</title>
        <authorList>
            <consortium name="The Broad Institute Genomics Platform"/>
            <person name="Cuomo C."/>
            <person name="de Hoog S."/>
            <person name="Gorbushina A."/>
            <person name="Stielow B."/>
            <person name="Teixiera M."/>
            <person name="Abouelleil A."/>
            <person name="Chapman S.B."/>
            <person name="Priest M."/>
            <person name="Young S.K."/>
            <person name="Wortman J."/>
            <person name="Nusbaum C."/>
            <person name="Birren B."/>
        </authorList>
    </citation>
    <scope>NUCLEOTIDE SEQUENCE [LARGE SCALE GENOMIC DNA]</scope>
    <source>
        <strain evidence="4 5">CBS 89968</strain>
    </source>
</reference>
<accession>A0A0D1ZAI0</accession>
<dbReference type="NCBIfam" id="TIGR01879">
    <property type="entry name" value="hydantase"/>
    <property type="match status" value="1"/>
</dbReference>
<dbReference type="InterPro" id="IPR036264">
    <property type="entry name" value="Bact_exopeptidase_dim_dom"/>
</dbReference>
<keyword evidence="2" id="KW-0378">Hydrolase</keyword>
<dbReference type="Gene3D" id="3.40.630.10">
    <property type="entry name" value="Zn peptidases"/>
    <property type="match status" value="1"/>
</dbReference>
<sequence>MSRVLWSPVWTFRCVGPKPSARTRATTHSLTRGFTTTPTLLLSTTELWQLNKFNLTVDSDRLWDTIHSTARWTAPKAIPNDDIRTAGLARLTLSEEDKQARDWFVETTKSLGCQVHVDQIGNIFAIRPGLKSTKAPATFAGSHLDSQPSGGRFDGVLGVSAGIEMLRTLNDNHIETEGPVGVVNWTNEEGAKYPISMMGSGVWAGQISLEDAWQVKSVTAGPSTSGTTSPPTVKEELEQIGYLGSVPAHFGEGIPIGAHFELHIEQGPRLEKAKQKIGVVQGVQAYKWFTLTVTGREAHAGTTEMASRADAMHAAAQLMLKVHQIAKHGCSDGKGLATFGRLSCMPGSVNTIAGYVEMSLDMRHPTDEGLAEMEENLYRVCKTMNTIQKNGEPGEDATSNSGGPRVTVKQDFASHAIMFDERAIDCVEQSAANVLAGEEAMGGHEQKVQKMMSGAGHDSVRTNLHCPTAMIFVPSKGGISHNPVEWTEKEDCAIGANVLMQSVLRMDKFRNERGDFYE</sequence>
<gene>
    <name evidence="4" type="ORF">PV08_11768</name>
</gene>
<comment type="similarity">
    <text evidence="1">Belongs to the peptidase M20A family.</text>
</comment>
<proteinExistence type="inferred from homology"/>
<dbReference type="PANTHER" id="PTHR32494:SF5">
    <property type="entry name" value="ALLANTOATE AMIDOHYDROLASE"/>
    <property type="match status" value="1"/>
</dbReference>
<dbReference type="GeneID" id="27338851"/>
<dbReference type="OrthoDB" id="4676at2759"/>
<dbReference type="RefSeq" id="XP_016230208.1">
    <property type="nucleotide sequence ID" value="XM_016386076.1"/>
</dbReference>
<name>A0A0D1ZAI0_9EURO</name>